<evidence type="ECO:0000256" key="2">
    <source>
        <dbReference type="ARBA" id="ARBA00003945"/>
    </source>
</evidence>
<evidence type="ECO:0000256" key="10">
    <source>
        <dbReference type="ARBA" id="ARBA00023014"/>
    </source>
</evidence>
<feature type="domain" description="CREG-like beta-barrel" evidence="16">
    <location>
        <begin position="38"/>
        <end position="200"/>
    </location>
</feature>
<comment type="cofactor">
    <cofactor evidence="1">
        <name>[4Fe-4S] cluster</name>
        <dbReference type="ChEBI" id="CHEBI:49883"/>
    </cofactor>
</comment>
<organism evidence="17 18">
    <name type="scientific">Abeliophyllum distichum</name>
    <dbReference type="NCBI Taxonomy" id="126358"/>
    <lineage>
        <taxon>Eukaryota</taxon>
        <taxon>Viridiplantae</taxon>
        <taxon>Streptophyta</taxon>
        <taxon>Embryophyta</taxon>
        <taxon>Tracheophyta</taxon>
        <taxon>Spermatophyta</taxon>
        <taxon>Magnoliopsida</taxon>
        <taxon>eudicotyledons</taxon>
        <taxon>Gunneridae</taxon>
        <taxon>Pentapetalae</taxon>
        <taxon>asterids</taxon>
        <taxon>lamiids</taxon>
        <taxon>Lamiales</taxon>
        <taxon>Oleaceae</taxon>
        <taxon>Forsythieae</taxon>
        <taxon>Abeliophyllum</taxon>
    </lineage>
</organism>
<evidence type="ECO:0000256" key="12">
    <source>
        <dbReference type="ARBA" id="ARBA00023284"/>
    </source>
</evidence>
<evidence type="ECO:0000259" key="16">
    <source>
        <dbReference type="Pfam" id="PF13883"/>
    </source>
</evidence>
<keyword evidence="12" id="KW-0676">Redox-active center</keyword>
<dbReference type="EC" id="1.8.7.2" evidence="4"/>
<comment type="subunit">
    <text evidence="13">Heterodimer of subunit A (variable subunit) and subunit B (catalytic subunit). Heterodimeric FTR forms a complex with ferredoxin and thioredoxin.</text>
</comment>
<dbReference type="Pfam" id="PF13883">
    <property type="entry name" value="CREG_beta-barrel"/>
    <property type="match status" value="1"/>
</dbReference>
<evidence type="ECO:0000256" key="8">
    <source>
        <dbReference type="ARBA" id="ARBA00023002"/>
    </source>
</evidence>
<keyword evidence="18" id="KW-1185">Reference proteome</keyword>
<keyword evidence="7" id="KW-0479">Metal-binding</keyword>
<evidence type="ECO:0000256" key="7">
    <source>
        <dbReference type="ARBA" id="ARBA00022723"/>
    </source>
</evidence>
<keyword evidence="9" id="KW-0408">Iron</keyword>
<dbReference type="AlphaFoldDB" id="A0ABD1V6H1"/>
<dbReference type="PANTHER" id="PTHR35113">
    <property type="entry name" value="FERREDOXIN-THIOREDOXIN REDUCTASE CATALYTIC CHAIN, CHLOROPLASTIC"/>
    <property type="match status" value="1"/>
</dbReference>
<evidence type="ECO:0000256" key="11">
    <source>
        <dbReference type="ARBA" id="ARBA00023157"/>
    </source>
</evidence>
<keyword evidence="10" id="KW-0411">Iron-sulfur</keyword>
<evidence type="ECO:0000256" key="15">
    <source>
        <dbReference type="ARBA" id="ARBA00048150"/>
    </source>
</evidence>
<evidence type="ECO:0000313" key="18">
    <source>
        <dbReference type="Proteomes" id="UP001604336"/>
    </source>
</evidence>
<dbReference type="InterPro" id="IPR012349">
    <property type="entry name" value="Split_barrel_FMN-bd"/>
</dbReference>
<dbReference type="Pfam" id="PF02943">
    <property type="entry name" value="FeThRed_B"/>
    <property type="match status" value="1"/>
</dbReference>
<accession>A0ABD1V6H1</accession>
<evidence type="ECO:0000256" key="9">
    <source>
        <dbReference type="ARBA" id="ARBA00023004"/>
    </source>
</evidence>
<keyword evidence="6" id="KW-0004">4Fe-4S</keyword>
<evidence type="ECO:0000256" key="4">
    <source>
        <dbReference type="ARBA" id="ARBA00012358"/>
    </source>
</evidence>
<reference evidence="18" key="1">
    <citation type="submission" date="2024-07" db="EMBL/GenBank/DDBJ databases">
        <title>Two chromosome-level genome assemblies of Korean endemic species Abeliophyllum distichum and Forsythia ovata (Oleaceae).</title>
        <authorList>
            <person name="Jang H."/>
        </authorList>
    </citation>
    <scope>NUCLEOTIDE SEQUENCE [LARGE SCALE GENOMIC DNA]</scope>
</reference>
<comment type="catalytic activity">
    <reaction evidence="15">
        <text>[thioredoxin]-disulfide + 2 reduced [2Fe-2S]-[ferredoxin] + 2 H(+) = [thioredoxin]-dithiol + 2 oxidized [2Fe-2S]-[ferredoxin]</text>
        <dbReference type="Rhea" id="RHEA:42336"/>
        <dbReference type="Rhea" id="RHEA-COMP:10000"/>
        <dbReference type="Rhea" id="RHEA-COMP:10001"/>
        <dbReference type="Rhea" id="RHEA-COMP:10698"/>
        <dbReference type="Rhea" id="RHEA-COMP:10700"/>
        <dbReference type="ChEBI" id="CHEBI:15378"/>
        <dbReference type="ChEBI" id="CHEBI:29950"/>
        <dbReference type="ChEBI" id="CHEBI:33737"/>
        <dbReference type="ChEBI" id="CHEBI:33738"/>
        <dbReference type="ChEBI" id="CHEBI:50058"/>
        <dbReference type="EC" id="1.8.7.2"/>
    </reaction>
</comment>
<dbReference type="InterPro" id="IPR055343">
    <property type="entry name" value="CREG_beta-barrel"/>
</dbReference>
<dbReference type="Gene3D" id="2.30.110.10">
    <property type="entry name" value="Electron Transport, Fmn-binding Protein, Chain A"/>
    <property type="match status" value="1"/>
</dbReference>
<sequence length="374" mass="41806">MKFKGFVFNFVYVSILVLGIFQESVNGRPLLLSVDRPRPDDVAVFARWLVCQNSWGVLSTISTNWGGAPFGNVVSFSDGLPDKGKGIPYFYLTTLDPTASNALKDQRSSLTISEYNLGTCGKKDPENPTCAKITLLGKLKLLDGDSKEAEFAQTALFTKHPEMKGWPKSHKFQIFKLDIENIFMINWFGGAKPLTVDQYLQTKMLKKEKNFAMKALQASTSYSIGFGISRAAPPPRPSGHRHVILAQVEPSEKSVEIMRKFSEQYARKSSTYFCVDKGVTSVVIKGLAEHKDTLGAPLCPCRHYDDKAAEAQQGFWNCPCVPMRERKECHCMLFLTPDNDFAGQEQAITLDEIKETTAMLVVLVEYKEAEFLAL</sequence>
<dbReference type="SUPFAM" id="SSF57662">
    <property type="entry name" value="Ferredoxin thioredoxin reductase (FTR), catalytic beta chain"/>
    <property type="match status" value="1"/>
</dbReference>
<dbReference type="Gene3D" id="3.90.460.10">
    <property type="entry name" value="Ferredoxin thioredoxin reductase catalytic beta subunit"/>
    <property type="match status" value="1"/>
</dbReference>
<evidence type="ECO:0000256" key="6">
    <source>
        <dbReference type="ARBA" id="ARBA00022485"/>
    </source>
</evidence>
<dbReference type="InterPro" id="IPR036644">
    <property type="entry name" value="FTR_bsu_sf"/>
</dbReference>
<comment type="similarity">
    <text evidence="3">Belongs to the ferredoxin thioredoxin reductase beta subunit family.</text>
</comment>
<keyword evidence="8" id="KW-0560">Oxidoreductase</keyword>
<dbReference type="GO" id="GO:0046872">
    <property type="term" value="F:metal ion binding"/>
    <property type="evidence" value="ECO:0007669"/>
    <property type="project" value="UniProtKB-KW"/>
</dbReference>
<proteinExistence type="inferred from homology"/>
<evidence type="ECO:0000256" key="14">
    <source>
        <dbReference type="ARBA" id="ARBA00030295"/>
    </source>
</evidence>
<comment type="function">
    <text evidence="2">Catalytic subunit of the ferredoxin-thioredoxin reductase (FTR), which catalyzes the two-electron reduction of thioredoxins by the electrons provided by reduced ferredoxin.</text>
</comment>
<evidence type="ECO:0000313" key="17">
    <source>
        <dbReference type="EMBL" id="KAL2532173.1"/>
    </source>
</evidence>
<dbReference type="Proteomes" id="UP001604336">
    <property type="component" value="Unassembled WGS sequence"/>
</dbReference>
<dbReference type="PANTHER" id="PTHR35113:SF1">
    <property type="entry name" value="FERREDOXIN-THIOREDOXIN REDUCTASE CATALYTIC CHAIN, CHLOROPLASTIC"/>
    <property type="match status" value="1"/>
</dbReference>
<comment type="caution">
    <text evidence="17">The sequence shown here is derived from an EMBL/GenBank/DDBJ whole genome shotgun (WGS) entry which is preliminary data.</text>
</comment>
<dbReference type="EMBL" id="JBFOLK010000002">
    <property type="protein sequence ID" value="KAL2532173.1"/>
    <property type="molecule type" value="Genomic_DNA"/>
</dbReference>
<keyword evidence="11" id="KW-1015">Disulfide bond</keyword>
<evidence type="ECO:0000256" key="1">
    <source>
        <dbReference type="ARBA" id="ARBA00001966"/>
    </source>
</evidence>
<dbReference type="FunFam" id="3.90.460.10:FF:000001">
    <property type="entry name" value="Ferredoxin-thioredoxin reductase, catalytic chain"/>
    <property type="match status" value="1"/>
</dbReference>
<dbReference type="SUPFAM" id="SSF50475">
    <property type="entry name" value="FMN-binding split barrel"/>
    <property type="match status" value="1"/>
</dbReference>
<dbReference type="GO" id="GO:0103012">
    <property type="term" value="F:ferredoxin-thioredoxin reductase activity"/>
    <property type="evidence" value="ECO:0007669"/>
    <property type="project" value="UniProtKB-EC"/>
</dbReference>
<name>A0ABD1V6H1_9LAMI</name>
<gene>
    <name evidence="17" type="ORF">Adt_05524</name>
</gene>
<evidence type="ECO:0000256" key="5">
    <source>
        <dbReference type="ARBA" id="ARBA00018993"/>
    </source>
</evidence>
<evidence type="ECO:0000256" key="3">
    <source>
        <dbReference type="ARBA" id="ARBA00007941"/>
    </source>
</evidence>
<evidence type="ECO:0000256" key="13">
    <source>
        <dbReference type="ARBA" id="ARBA00026011"/>
    </source>
</evidence>
<dbReference type="GO" id="GO:0051539">
    <property type="term" value="F:4 iron, 4 sulfur cluster binding"/>
    <property type="evidence" value="ECO:0007669"/>
    <property type="project" value="UniProtKB-KW"/>
</dbReference>
<protein>
    <recommendedName>
        <fullName evidence="5">Ferredoxin-thioredoxin reductase catalytic chain, chloroplastic</fullName>
        <ecNumber evidence="4">1.8.7.2</ecNumber>
    </recommendedName>
    <alternativeName>
        <fullName evidence="14">Ferredoxin-thioredoxin reductase subunit B</fullName>
    </alternativeName>
</protein>
<dbReference type="InterPro" id="IPR004209">
    <property type="entry name" value="FTR_bsu"/>
</dbReference>